<comment type="caution">
    <text evidence="2">The sequence shown here is derived from an EMBL/GenBank/DDBJ whole genome shotgun (WGS) entry which is preliminary data.</text>
</comment>
<dbReference type="EMBL" id="QKWP01000293">
    <property type="protein sequence ID" value="RIB22761.1"/>
    <property type="molecule type" value="Genomic_DNA"/>
</dbReference>
<protein>
    <submittedName>
        <fullName evidence="2">Uncharacterized protein</fullName>
    </submittedName>
</protein>
<evidence type="ECO:0000313" key="2">
    <source>
        <dbReference type="EMBL" id="RIB22761.1"/>
    </source>
</evidence>
<feature type="transmembrane region" description="Helical" evidence="1">
    <location>
        <begin position="178"/>
        <end position="204"/>
    </location>
</feature>
<keyword evidence="3" id="KW-1185">Reference proteome</keyword>
<sequence length="305" mass="36035">MTSLSLYVIITSITSILINSNIIPSSSTRIDFILAISIIVIGYKWLYNIVLAFFERKVEKMLNFTIYPPKSSECMIISQFNLIIYTMEFIFLKPTLEIVVAILTIYYIISKRLYLIICDDEFTLDDYDRVSFFGNKEMIKLYKVRFFGNKESRRDKYGTIKLLKKLIREFSIRLGNSFYACILLIWLILTLSHYNYLYLIYLIINILPNKSTSSCDKSQSEEDIEKNKEKEIIIYNHKLAKKLDLGDPMNIIEKYIIYISKLGLRMETEYQFKIESIEITEKQRDELRKLLCGLVQYSYTAEEKC</sequence>
<accession>A0A397VLR5</accession>
<keyword evidence="1" id="KW-0472">Membrane</keyword>
<dbReference type="AlphaFoldDB" id="A0A397VLR5"/>
<dbReference type="OrthoDB" id="10442632at2759"/>
<gene>
    <name evidence="2" type="ORF">C2G38_2074659</name>
</gene>
<proteinExistence type="predicted"/>
<keyword evidence="1" id="KW-1133">Transmembrane helix</keyword>
<organism evidence="2 3">
    <name type="scientific">Gigaspora rosea</name>
    <dbReference type="NCBI Taxonomy" id="44941"/>
    <lineage>
        <taxon>Eukaryota</taxon>
        <taxon>Fungi</taxon>
        <taxon>Fungi incertae sedis</taxon>
        <taxon>Mucoromycota</taxon>
        <taxon>Glomeromycotina</taxon>
        <taxon>Glomeromycetes</taxon>
        <taxon>Diversisporales</taxon>
        <taxon>Gigasporaceae</taxon>
        <taxon>Gigaspora</taxon>
    </lineage>
</organism>
<evidence type="ECO:0000256" key="1">
    <source>
        <dbReference type="SAM" id="Phobius"/>
    </source>
</evidence>
<keyword evidence="1" id="KW-0812">Transmembrane</keyword>
<name>A0A397VLR5_9GLOM</name>
<feature type="transmembrane region" description="Helical" evidence="1">
    <location>
        <begin position="32"/>
        <end position="54"/>
    </location>
</feature>
<evidence type="ECO:0000313" key="3">
    <source>
        <dbReference type="Proteomes" id="UP000266673"/>
    </source>
</evidence>
<reference evidence="2 3" key="1">
    <citation type="submission" date="2018-06" db="EMBL/GenBank/DDBJ databases">
        <title>Comparative genomics reveals the genomic features of Rhizophagus irregularis, R. cerebriforme, R. diaphanum and Gigaspora rosea, and their symbiotic lifestyle signature.</title>
        <authorList>
            <person name="Morin E."/>
            <person name="San Clemente H."/>
            <person name="Chen E.C.H."/>
            <person name="De La Providencia I."/>
            <person name="Hainaut M."/>
            <person name="Kuo A."/>
            <person name="Kohler A."/>
            <person name="Murat C."/>
            <person name="Tang N."/>
            <person name="Roy S."/>
            <person name="Loubradou J."/>
            <person name="Henrissat B."/>
            <person name="Grigoriev I.V."/>
            <person name="Corradi N."/>
            <person name="Roux C."/>
            <person name="Martin F.M."/>
        </authorList>
    </citation>
    <scope>NUCLEOTIDE SEQUENCE [LARGE SCALE GENOMIC DNA]</scope>
    <source>
        <strain evidence="2 3">DAOM 194757</strain>
    </source>
</reference>
<feature type="transmembrane region" description="Helical" evidence="1">
    <location>
        <begin position="6"/>
        <end position="23"/>
    </location>
</feature>
<feature type="transmembrane region" description="Helical" evidence="1">
    <location>
        <begin position="90"/>
        <end position="109"/>
    </location>
</feature>
<dbReference type="Proteomes" id="UP000266673">
    <property type="component" value="Unassembled WGS sequence"/>
</dbReference>